<evidence type="ECO:0000313" key="2">
    <source>
        <dbReference type="Proteomes" id="UP001156682"/>
    </source>
</evidence>
<protein>
    <submittedName>
        <fullName evidence="1">Uncharacterized protein</fullName>
    </submittedName>
</protein>
<reference evidence="2" key="1">
    <citation type="journal article" date="2019" name="Int. J. Syst. Evol. Microbiol.">
        <title>The Global Catalogue of Microorganisms (GCM) 10K type strain sequencing project: providing services to taxonomists for standard genome sequencing and annotation.</title>
        <authorList>
            <consortium name="The Broad Institute Genomics Platform"/>
            <consortium name="The Broad Institute Genome Sequencing Center for Infectious Disease"/>
            <person name="Wu L."/>
            <person name="Ma J."/>
        </authorList>
    </citation>
    <scope>NUCLEOTIDE SEQUENCE [LARGE SCALE GENOMIC DNA]</scope>
    <source>
        <strain evidence="2">NBRC 100033</strain>
    </source>
</reference>
<sequence>MKPVNVDKLSAYEKKRLSCSIQTGLQSETDYALIGSGIVSLGFRLPSSADQDMNYDRRFDDYHDCLRIAGL</sequence>
<dbReference type="Proteomes" id="UP001156682">
    <property type="component" value="Unassembled WGS sequence"/>
</dbReference>
<evidence type="ECO:0000313" key="1">
    <source>
        <dbReference type="EMBL" id="GLR64570.1"/>
    </source>
</evidence>
<keyword evidence="2" id="KW-1185">Reference proteome</keyword>
<accession>A0ABQ5ZWK9</accession>
<dbReference type="EMBL" id="BSOR01000035">
    <property type="protein sequence ID" value="GLR64570.1"/>
    <property type="molecule type" value="Genomic_DNA"/>
</dbReference>
<name>A0ABQ5ZWK9_9GAMM</name>
<organism evidence="1 2">
    <name type="scientific">Marinospirillum insulare</name>
    <dbReference type="NCBI Taxonomy" id="217169"/>
    <lineage>
        <taxon>Bacteria</taxon>
        <taxon>Pseudomonadati</taxon>
        <taxon>Pseudomonadota</taxon>
        <taxon>Gammaproteobacteria</taxon>
        <taxon>Oceanospirillales</taxon>
        <taxon>Oceanospirillaceae</taxon>
        <taxon>Marinospirillum</taxon>
    </lineage>
</organism>
<comment type="caution">
    <text evidence="1">The sequence shown here is derived from an EMBL/GenBank/DDBJ whole genome shotgun (WGS) entry which is preliminary data.</text>
</comment>
<proteinExistence type="predicted"/>
<gene>
    <name evidence="1" type="ORF">GCM10007878_20080</name>
</gene>